<accession>A0A2M7H4W6</accession>
<dbReference type="AlphaFoldDB" id="A0A2M7H4W6"/>
<gene>
    <name evidence="1" type="ORF">COW24_01030</name>
</gene>
<reference evidence="1 2" key="1">
    <citation type="submission" date="2017-09" db="EMBL/GenBank/DDBJ databases">
        <title>Depth-based differentiation of microbial function through sediment-hosted aquifers and enrichment of novel symbionts in the deep terrestrial subsurface.</title>
        <authorList>
            <person name="Probst A.J."/>
            <person name="Ladd B."/>
            <person name="Jarett J.K."/>
            <person name="Geller-Mcgrath D.E."/>
            <person name="Sieber C.M."/>
            <person name="Emerson J.B."/>
            <person name="Anantharaman K."/>
            <person name="Thomas B.C."/>
            <person name="Malmstrom R."/>
            <person name="Stieglmeier M."/>
            <person name="Klingl A."/>
            <person name="Woyke T."/>
            <person name="Ryan C.M."/>
            <person name="Banfield J.F."/>
        </authorList>
    </citation>
    <scope>NUCLEOTIDE SEQUENCE [LARGE SCALE GENOMIC DNA]</scope>
    <source>
        <strain evidence="1">CG15_BIG_FIL_POST_REV_8_21_14_020_45_12</strain>
    </source>
</reference>
<organism evidence="1 2">
    <name type="scientific">Candidatus Kerfeldbacteria bacterium CG15_BIG_FIL_POST_REV_8_21_14_020_45_12</name>
    <dbReference type="NCBI Taxonomy" id="2014247"/>
    <lineage>
        <taxon>Bacteria</taxon>
        <taxon>Candidatus Kerfeldiibacteriota</taxon>
    </lineage>
</organism>
<evidence type="ECO:0000313" key="1">
    <source>
        <dbReference type="EMBL" id="PIW37270.1"/>
    </source>
</evidence>
<sequence length="393" mass="45344">MIDSVTLRVDDYILYSTEHFTKAKHQELSGKFGVFGVYTTRFTTYAKKCANEGRYYPQVHIMERQTRTKQGMKPKSKYLVIQVSLPKLLFGTNIFDIDERMLPLVYEKLIATLKEIQVEVTLEALKQAVVTRLDYSKILQISASYGSTDKILRALAPYDMKQSSDYNRSHYHDGKDGFYVKYYNSSQGLVIYNKFDEIVANGKTQLEQEIGSMYKRGQWKKGALRIELSLQKKQTVEAIVRKHIKNKRKDYTLSDVHNAKIAKAELLRTYEKVFVTDFSRLVRLSALKDTELTQIIEQYAHGFKERAVLYYLAHEVRKHGLKNTITGLKTEASAATIGRYKKSIESILSKTEAKQDNVNVVNYIHKKLKTFTPILPKKLDALLGEFADSRKNM</sequence>
<proteinExistence type="predicted"/>
<comment type="caution">
    <text evidence="1">The sequence shown here is derived from an EMBL/GenBank/DDBJ whole genome shotgun (WGS) entry which is preliminary data.</text>
</comment>
<dbReference type="EMBL" id="PFGC01000013">
    <property type="protein sequence ID" value="PIW37270.1"/>
    <property type="molecule type" value="Genomic_DNA"/>
</dbReference>
<evidence type="ECO:0000313" key="2">
    <source>
        <dbReference type="Proteomes" id="UP000230292"/>
    </source>
</evidence>
<name>A0A2M7H4W6_9BACT</name>
<dbReference type="Proteomes" id="UP000230292">
    <property type="component" value="Unassembled WGS sequence"/>
</dbReference>
<protein>
    <submittedName>
        <fullName evidence="1">Uncharacterized protein</fullName>
    </submittedName>
</protein>